<dbReference type="GO" id="GO:0005886">
    <property type="term" value="C:plasma membrane"/>
    <property type="evidence" value="ECO:0007669"/>
    <property type="project" value="TreeGrafter"/>
</dbReference>
<evidence type="ECO:0000313" key="3">
    <source>
        <dbReference type="EMBL" id="SHL18859.1"/>
    </source>
</evidence>
<organism evidence="2 4">
    <name type="scientific">Alkalithermobacter thermoalcaliphilus JW-YL-7 = DSM 7308</name>
    <dbReference type="NCBI Taxonomy" id="1121328"/>
    <lineage>
        <taxon>Bacteria</taxon>
        <taxon>Bacillati</taxon>
        <taxon>Bacillota</taxon>
        <taxon>Clostridia</taxon>
        <taxon>Peptostreptococcales</taxon>
        <taxon>Tepidibacteraceae</taxon>
        <taxon>Alkalithermobacter</taxon>
    </lineage>
</organism>
<gene>
    <name evidence="2" type="ORF">JWYL7_1727</name>
    <name evidence="3" type="ORF">SAMN05661008_01636</name>
</gene>
<keyword evidence="5" id="KW-1185">Reference proteome</keyword>
<dbReference type="OrthoDB" id="1751234at2"/>
<evidence type="ECO:0000313" key="5">
    <source>
        <dbReference type="Proteomes" id="UP000323392"/>
    </source>
</evidence>
<dbReference type="SMART" id="SM00267">
    <property type="entry name" value="GGDEF"/>
    <property type="match status" value="1"/>
</dbReference>
<protein>
    <submittedName>
        <fullName evidence="2 3">Diguanylate cyclase</fullName>
    </submittedName>
</protein>
<dbReference type="PROSITE" id="PS50887">
    <property type="entry name" value="GGDEF"/>
    <property type="match status" value="1"/>
</dbReference>
<dbReference type="STRING" id="1121328.JWYL7_1727"/>
<dbReference type="AlphaFoldDB" id="A0A150FSR9"/>
<dbReference type="InterPro" id="IPR029787">
    <property type="entry name" value="Nucleotide_cyclase"/>
</dbReference>
<dbReference type="GO" id="GO:0043709">
    <property type="term" value="P:cell adhesion involved in single-species biofilm formation"/>
    <property type="evidence" value="ECO:0007669"/>
    <property type="project" value="TreeGrafter"/>
</dbReference>
<dbReference type="Pfam" id="PF00990">
    <property type="entry name" value="GGDEF"/>
    <property type="match status" value="1"/>
</dbReference>
<comment type="caution">
    <text evidence="2">The sequence shown here is derived from an EMBL/GenBank/DDBJ whole genome shotgun (WGS) entry which is preliminary data.</text>
</comment>
<dbReference type="PANTHER" id="PTHR45138:SF9">
    <property type="entry name" value="DIGUANYLATE CYCLASE DGCM-RELATED"/>
    <property type="match status" value="1"/>
</dbReference>
<evidence type="ECO:0000259" key="1">
    <source>
        <dbReference type="PROSITE" id="PS50887"/>
    </source>
</evidence>
<feature type="domain" description="GGDEF" evidence="1">
    <location>
        <begin position="181"/>
        <end position="300"/>
    </location>
</feature>
<dbReference type="SUPFAM" id="SSF55073">
    <property type="entry name" value="Nucleotide cyclase"/>
    <property type="match status" value="1"/>
</dbReference>
<name>A0A150FSR9_CLOPD</name>
<accession>A0A150FSR9</accession>
<dbReference type="CDD" id="cd01949">
    <property type="entry name" value="GGDEF"/>
    <property type="match status" value="1"/>
</dbReference>
<dbReference type="InterPro" id="IPR050469">
    <property type="entry name" value="Diguanylate_Cyclase"/>
</dbReference>
<sequence>MYEFILKHLIDLIDDASKGSILIYNPKENYMEFKACIGFDFEKLKNVKLKVEELFLYKENKLKEASIIRNPEKYDRLNISSEKYTSLKKIRALDIKSTISVPLYIDSTFFGIVNIDSCVSYSSFSDEDLKLTVYIKNELEMAMKNIIYLNKLKEYANFDSLTGVMNKRFFCENFKCIDKKIVYTLVYIDLNNFKYINDTYGHFKGDEVLKKFCYVVNKNIRNSDLFARVGGDEFVLLFKNMNKENAKAKINSIKLQLENIVDFSFGLKEFKYDNEISLDELLKEVDIKMYTQKKKTSIGG</sequence>
<dbReference type="NCBIfam" id="TIGR00254">
    <property type="entry name" value="GGDEF"/>
    <property type="match status" value="1"/>
</dbReference>
<dbReference type="InterPro" id="IPR043128">
    <property type="entry name" value="Rev_trsase/Diguanyl_cyclase"/>
</dbReference>
<dbReference type="GO" id="GO:1902201">
    <property type="term" value="P:negative regulation of bacterial-type flagellum-dependent cell motility"/>
    <property type="evidence" value="ECO:0007669"/>
    <property type="project" value="TreeGrafter"/>
</dbReference>
<dbReference type="Gene3D" id="3.30.450.40">
    <property type="match status" value="1"/>
</dbReference>
<dbReference type="EMBL" id="FRBG01000014">
    <property type="protein sequence ID" value="SHL18859.1"/>
    <property type="molecule type" value="Genomic_DNA"/>
</dbReference>
<dbReference type="SUPFAM" id="SSF55781">
    <property type="entry name" value="GAF domain-like"/>
    <property type="match status" value="1"/>
</dbReference>
<evidence type="ECO:0000313" key="4">
    <source>
        <dbReference type="Proteomes" id="UP000092605"/>
    </source>
</evidence>
<reference evidence="2 4" key="1">
    <citation type="submission" date="2016-02" db="EMBL/GenBank/DDBJ databases">
        <title>Draft genome sequence for Clostridium paradoxum JW-YL-7.</title>
        <authorList>
            <person name="Utturkar S.M."/>
            <person name="Lancaster A."/>
            <person name="Poole F.L."/>
            <person name="Adams M.W."/>
            <person name="Brown S.D."/>
        </authorList>
    </citation>
    <scope>NUCLEOTIDE SEQUENCE [LARGE SCALE GENOMIC DNA]</scope>
    <source>
        <strain evidence="2 4">JW-YL-7</strain>
    </source>
</reference>
<dbReference type="PATRIC" id="fig|1121328.3.peg.1738"/>
<dbReference type="EMBL" id="LSFY01000001">
    <property type="protein sequence ID" value="KXZ40652.1"/>
    <property type="molecule type" value="Genomic_DNA"/>
</dbReference>
<dbReference type="Gene3D" id="3.30.70.270">
    <property type="match status" value="1"/>
</dbReference>
<dbReference type="PANTHER" id="PTHR45138">
    <property type="entry name" value="REGULATORY COMPONENTS OF SENSORY TRANSDUCTION SYSTEM"/>
    <property type="match status" value="1"/>
</dbReference>
<dbReference type="Proteomes" id="UP000323392">
    <property type="component" value="Unassembled WGS sequence"/>
</dbReference>
<dbReference type="InterPro" id="IPR029016">
    <property type="entry name" value="GAF-like_dom_sf"/>
</dbReference>
<reference evidence="3 5" key="2">
    <citation type="submission" date="2016-11" db="EMBL/GenBank/DDBJ databases">
        <authorList>
            <person name="Varghese N."/>
            <person name="Submissions S."/>
        </authorList>
    </citation>
    <scope>NUCLEOTIDE SEQUENCE [LARGE SCALE GENOMIC DNA]</scope>
    <source>
        <strain evidence="3 5">DSM 7308</strain>
    </source>
</reference>
<proteinExistence type="predicted"/>
<dbReference type="GO" id="GO:0052621">
    <property type="term" value="F:diguanylate cyclase activity"/>
    <property type="evidence" value="ECO:0007669"/>
    <property type="project" value="TreeGrafter"/>
</dbReference>
<evidence type="ECO:0000313" key="2">
    <source>
        <dbReference type="EMBL" id="KXZ40652.1"/>
    </source>
</evidence>
<dbReference type="RefSeq" id="WP_072280217.1">
    <property type="nucleotide sequence ID" value="NZ_FRBG01000014.1"/>
</dbReference>
<dbReference type="Proteomes" id="UP000092605">
    <property type="component" value="Unassembled WGS sequence"/>
</dbReference>
<dbReference type="InterPro" id="IPR000160">
    <property type="entry name" value="GGDEF_dom"/>
</dbReference>